<dbReference type="SMART" id="SM00060">
    <property type="entry name" value="FN3"/>
    <property type="match status" value="6"/>
</dbReference>
<evidence type="ECO:0000256" key="4">
    <source>
        <dbReference type="ARBA" id="ARBA00023157"/>
    </source>
</evidence>
<dbReference type="GO" id="GO:0098609">
    <property type="term" value="P:cell-cell adhesion"/>
    <property type="evidence" value="ECO:0007669"/>
    <property type="project" value="TreeGrafter"/>
</dbReference>
<dbReference type="Pfam" id="PF07679">
    <property type="entry name" value="I-set"/>
    <property type="match status" value="3"/>
</dbReference>
<dbReference type="Pfam" id="PF00041">
    <property type="entry name" value="fn3"/>
    <property type="match status" value="6"/>
</dbReference>
<evidence type="ECO:0000259" key="10">
    <source>
        <dbReference type="PROSITE" id="PS50853"/>
    </source>
</evidence>
<dbReference type="FunFam" id="2.60.40.10:FF:000551">
    <property type="entry name" value="Protogenin A"/>
    <property type="match status" value="1"/>
</dbReference>
<feature type="compositionally biased region" description="Pro residues" evidence="7">
    <location>
        <begin position="1286"/>
        <end position="1300"/>
    </location>
</feature>
<dbReference type="InterPro" id="IPR036116">
    <property type="entry name" value="FN3_sf"/>
</dbReference>
<dbReference type="WBParaSite" id="ACRNAN_scaffold4449.g20058.t1">
    <property type="protein sequence ID" value="ACRNAN_scaffold4449.g20058.t1"/>
    <property type="gene ID" value="ACRNAN_scaffold4449.g20058"/>
</dbReference>
<evidence type="ECO:0000313" key="11">
    <source>
        <dbReference type="Proteomes" id="UP000887540"/>
    </source>
</evidence>
<dbReference type="InterPro" id="IPR013783">
    <property type="entry name" value="Ig-like_fold"/>
</dbReference>
<dbReference type="SMART" id="SM00409">
    <property type="entry name" value="IG"/>
    <property type="match status" value="3"/>
</dbReference>
<dbReference type="InterPro" id="IPR036179">
    <property type="entry name" value="Ig-like_dom_sf"/>
</dbReference>
<dbReference type="Proteomes" id="UP000887540">
    <property type="component" value="Unplaced"/>
</dbReference>
<feature type="transmembrane region" description="Helical" evidence="8">
    <location>
        <begin position="1003"/>
        <end position="1027"/>
    </location>
</feature>
<feature type="region of interest" description="Disordered" evidence="7">
    <location>
        <begin position="1266"/>
        <end position="1300"/>
    </location>
</feature>
<dbReference type="FunFam" id="2.60.40.10:FF:000032">
    <property type="entry name" value="palladin isoform X1"/>
    <property type="match status" value="1"/>
</dbReference>
<dbReference type="FunFam" id="2.60.40.10:FF:000004">
    <property type="entry name" value="DCC isoform 1"/>
    <property type="match status" value="1"/>
</dbReference>
<feature type="domain" description="Fibronectin type-III" evidence="10">
    <location>
        <begin position="870"/>
        <end position="971"/>
    </location>
</feature>
<dbReference type="InterPro" id="IPR003961">
    <property type="entry name" value="FN3_dom"/>
</dbReference>
<keyword evidence="5" id="KW-0325">Glycoprotein</keyword>
<evidence type="ECO:0000313" key="12">
    <source>
        <dbReference type="WBParaSite" id="ACRNAN_scaffold4449.g20058.t1"/>
    </source>
</evidence>
<feature type="compositionally biased region" description="Basic and acidic residues" evidence="7">
    <location>
        <begin position="1428"/>
        <end position="1445"/>
    </location>
</feature>
<dbReference type="InterPro" id="IPR003599">
    <property type="entry name" value="Ig_sub"/>
</dbReference>
<reference evidence="12" key="1">
    <citation type="submission" date="2022-11" db="UniProtKB">
        <authorList>
            <consortium name="WormBaseParasite"/>
        </authorList>
    </citation>
    <scope>IDENTIFICATION</scope>
</reference>
<accession>A0A914DYB5</accession>
<feature type="domain" description="Fibronectin type-III" evidence="10">
    <location>
        <begin position="778"/>
        <end position="865"/>
    </location>
</feature>
<name>A0A914DYB5_9BILA</name>
<feature type="domain" description="Fibronectin type-III" evidence="10">
    <location>
        <begin position="662"/>
        <end position="755"/>
    </location>
</feature>
<feature type="region of interest" description="Disordered" evidence="7">
    <location>
        <begin position="1412"/>
        <end position="1457"/>
    </location>
</feature>
<proteinExistence type="predicted"/>
<dbReference type="PRINTS" id="PR00014">
    <property type="entry name" value="FNTYPEIII"/>
</dbReference>
<evidence type="ECO:0000256" key="5">
    <source>
        <dbReference type="ARBA" id="ARBA00023180"/>
    </source>
</evidence>
<evidence type="ECO:0000256" key="2">
    <source>
        <dbReference type="ARBA" id="ARBA00022737"/>
    </source>
</evidence>
<dbReference type="CDD" id="cd00096">
    <property type="entry name" value="Ig"/>
    <property type="match status" value="1"/>
</dbReference>
<dbReference type="PANTHER" id="PTHR44170:SF54">
    <property type="entry name" value="FI24025P1"/>
    <property type="match status" value="1"/>
</dbReference>
<dbReference type="InterPro" id="IPR003598">
    <property type="entry name" value="Ig_sub2"/>
</dbReference>
<feature type="domain" description="Ig-like" evidence="9">
    <location>
        <begin position="165"/>
        <end position="253"/>
    </location>
</feature>
<feature type="region of interest" description="Disordered" evidence="7">
    <location>
        <begin position="1322"/>
        <end position="1344"/>
    </location>
</feature>
<keyword evidence="8" id="KW-0812">Transmembrane</keyword>
<keyword evidence="11" id="KW-1185">Reference proteome</keyword>
<evidence type="ECO:0000259" key="9">
    <source>
        <dbReference type="PROSITE" id="PS50835"/>
    </source>
</evidence>
<dbReference type="InterPro" id="IPR007110">
    <property type="entry name" value="Ig-like_dom"/>
</dbReference>
<feature type="compositionally biased region" description="Polar residues" evidence="7">
    <location>
        <begin position="1213"/>
        <end position="1246"/>
    </location>
</feature>
<feature type="domain" description="Ig-like" evidence="9">
    <location>
        <begin position="258"/>
        <end position="342"/>
    </location>
</feature>
<dbReference type="CDD" id="cd00063">
    <property type="entry name" value="FN3"/>
    <property type="match status" value="6"/>
</dbReference>
<dbReference type="PROSITE" id="PS50835">
    <property type="entry name" value="IG_LIKE"/>
    <property type="match status" value="4"/>
</dbReference>
<dbReference type="SUPFAM" id="SSF48726">
    <property type="entry name" value="Immunoglobulin"/>
    <property type="match status" value="2"/>
</dbReference>
<dbReference type="SUPFAM" id="SSF49265">
    <property type="entry name" value="Fibronectin type III"/>
    <property type="match status" value="4"/>
</dbReference>
<feature type="compositionally biased region" description="Polar residues" evidence="7">
    <location>
        <begin position="1274"/>
        <end position="1284"/>
    </location>
</feature>
<keyword evidence="8" id="KW-1133">Transmembrane helix</keyword>
<evidence type="ECO:0000256" key="3">
    <source>
        <dbReference type="ARBA" id="ARBA00023136"/>
    </source>
</evidence>
<feature type="domain" description="Fibronectin type-III" evidence="10">
    <location>
        <begin position="462"/>
        <end position="555"/>
    </location>
</feature>
<dbReference type="Gene3D" id="2.60.40.10">
    <property type="entry name" value="Immunoglobulins"/>
    <property type="match status" value="9"/>
</dbReference>
<feature type="domain" description="Ig-like" evidence="9">
    <location>
        <begin position="66"/>
        <end position="158"/>
    </location>
</feature>
<protein>
    <submittedName>
        <fullName evidence="12">Neogenin</fullName>
    </submittedName>
</protein>
<feature type="region of interest" description="Disordered" evidence="7">
    <location>
        <begin position="1211"/>
        <end position="1246"/>
    </location>
</feature>
<feature type="domain" description="Fibronectin type-III" evidence="10">
    <location>
        <begin position="560"/>
        <end position="655"/>
    </location>
</feature>
<feature type="compositionally biased region" description="Polar residues" evidence="7">
    <location>
        <begin position="1330"/>
        <end position="1344"/>
    </location>
</feature>
<evidence type="ECO:0000256" key="6">
    <source>
        <dbReference type="ARBA" id="ARBA00023319"/>
    </source>
</evidence>
<comment type="subcellular location">
    <subcellularLocation>
        <location evidence="1">Membrane</location>
    </subcellularLocation>
</comment>
<dbReference type="InterPro" id="IPR013098">
    <property type="entry name" value="Ig_I-set"/>
</dbReference>
<feature type="region of interest" description="Disordered" evidence="7">
    <location>
        <begin position="1035"/>
        <end position="1063"/>
    </location>
</feature>
<evidence type="ECO:0000256" key="7">
    <source>
        <dbReference type="SAM" id="MobiDB-lite"/>
    </source>
</evidence>
<evidence type="ECO:0000256" key="8">
    <source>
        <dbReference type="SAM" id="Phobius"/>
    </source>
</evidence>
<keyword evidence="4" id="KW-1015">Disulfide bond</keyword>
<dbReference type="SMART" id="SM00408">
    <property type="entry name" value="IGc2"/>
    <property type="match status" value="3"/>
</dbReference>
<dbReference type="GO" id="GO:0016020">
    <property type="term" value="C:membrane"/>
    <property type="evidence" value="ECO:0007669"/>
    <property type="project" value="UniProtKB-SubCell"/>
</dbReference>
<dbReference type="PANTHER" id="PTHR44170">
    <property type="entry name" value="PROTEIN SIDEKICK"/>
    <property type="match status" value="1"/>
</dbReference>
<dbReference type="PROSITE" id="PS50853">
    <property type="entry name" value="FN3"/>
    <property type="match status" value="6"/>
</dbReference>
<evidence type="ECO:0000256" key="1">
    <source>
        <dbReference type="ARBA" id="ARBA00004370"/>
    </source>
</evidence>
<keyword evidence="6" id="KW-0393">Immunoglobulin domain</keyword>
<organism evidence="11 12">
    <name type="scientific">Acrobeloides nanus</name>
    <dbReference type="NCBI Taxonomy" id="290746"/>
    <lineage>
        <taxon>Eukaryota</taxon>
        <taxon>Metazoa</taxon>
        <taxon>Ecdysozoa</taxon>
        <taxon>Nematoda</taxon>
        <taxon>Chromadorea</taxon>
        <taxon>Rhabditida</taxon>
        <taxon>Tylenchina</taxon>
        <taxon>Cephalobomorpha</taxon>
        <taxon>Cephaloboidea</taxon>
        <taxon>Cephalobidae</taxon>
        <taxon>Acrobeloides</taxon>
    </lineage>
</organism>
<sequence>MWSFPVDSYREPTGNVPCLVLSNGSLTIEETIPADEGVYQCVVHVTPHASHVTWTYLSRRSVLSLPSLQRFEHQPTNRKAYLGQFVAFRCILEFRPSAEIEWYHNDRRIHESNGYSFVPLSHTLTISNINHKHAGNYKCIARNGNKERTSQVAHLDVSDGDNGAISFALEPRGQVITSGESFILECLVNGHPKPRVRWLHASSPVVEDGSHIKRVGADRTSLLIEKSGSQDGGVYTCRAENGDDSIDASATISIRIPPTITALPKEQVMQETTDVEFECKTIGDPQPRVTWYKNGETIIPSEYFMITDTKLKVLGLVKDDQGIYQCIADNDAGSVQAGAQLVVDAAASHLALTAASSTGVPKTPLQPLGLRVMKNDSRSIVLKWDPPVQTHGDILLYHVYFREDDSTRERVINSTSTSATLSSLQPNTTYIIRVVGENRAGQGKSSDELQVTTSKEQAVPGKVRNLRAHVLGSQTIQVEWDPPSLSGPDAIRYKLFYLKSNADKDEEETQVFMVKTSYTLHGMEKNTEYKIRVEAEGQNGAGLSSDTLNVRTLTDVPSSAPQNVRIENTQASSISLTWQPPSEDEQNGFITGYKIKYKTKKRGSKGNIVVVDGDPGKYTLHGLEAGMGYTIRVAAINQNGTGPFSEWVEAETPNDDLEENQVLGAPLALNVKPGPDSIHVTWEPPHHEGIMIRGYQIGWGLGVPDGETARVDPSTRTYTIKGLKPNREYVVSLRAFNNVGTGFPIYETVRTAPYQNRGSFSGSSFGNRNQNQGGSATTPIGVQAETISANDIRVHWTDPSELFNPSYTIRYSASGESVGQARFVNTSENEYFVKGLRPNTIYEFAVKLAESNIWSMTATNRTEPAPPSSAPRDLTIVPPSLTSHEDPNTITLNWQPPKYANGDIQEYLVFYTENQNADEKEWLMDSVKGDRLSIVIKSLLPRTIYYFKVQARNIKGYGPMSNPVTHDPGNAFGRANMPVVDGSEKDRSGFPKEQIMEIINSNLVYVIVGGVSFIVLFLVIILSIVCIQRSSSANKQRRRSQQGYIPGRKTSGRNGKNQPDLWIQNGQVGRGADYLETPGASLHDLKRLTGQVVVDSPPPRYQTLHQETCMSQSHPSPHSPPLITQRQLHRQSLPSALALSTRRVNLLCPSDESDSAIMTSSTATTTFMNSSLESAGLGTQPPPTILAAKRANTVILGKSNLIYANGGVPGRHGSSSAYHSDVESNGTLSRSYHQSSASLEGRQRTPQVIYTGSNRQPIAKIDFAHNSEHGSSYGGSSTALQGTGHTPPPTLPNQGPPHGIPPNLDGYRTLRGSNPLRSFAQLGGAPPSVSPTTNIGSNSPNMSGERTAHIVRPVVVASPTTRTTISGGKPAGIVIGQKVMGAGKLPIGRAAAQPRVNVANVYSPYSSVRVTSHGEDLGSGSHDEETDLSNKYEHPDSGRNEELKPLRPAPSTEDFSMNDIDNMIDTLQQLQQEFTERS</sequence>
<feature type="domain" description="Fibronectin type-III" evidence="10">
    <location>
        <begin position="366"/>
        <end position="456"/>
    </location>
</feature>
<keyword evidence="2" id="KW-0677">Repeat</keyword>
<feature type="domain" description="Ig-like" evidence="9">
    <location>
        <begin position="1"/>
        <end position="53"/>
    </location>
</feature>
<keyword evidence="3 8" id="KW-0472">Membrane</keyword>